<dbReference type="Proteomes" id="UP000304148">
    <property type="component" value="Chromosome"/>
</dbReference>
<dbReference type="PROSITE" id="PS50977">
    <property type="entry name" value="HTH_TETR_2"/>
    <property type="match status" value="1"/>
</dbReference>
<dbReference type="InterPro" id="IPR001647">
    <property type="entry name" value="HTH_TetR"/>
</dbReference>
<dbReference type="GO" id="GO:0003700">
    <property type="term" value="F:DNA-binding transcription factor activity"/>
    <property type="evidence" value="ECO:0007669"/>
    <property type="project" value="TreeGrafter"/>
</dbReference>
<dbReference type="PANTHER" id="PTHR30055:SF223">
    <property type="entry name" value="HTH-TYPE TRANSCRIPTIONAL REGULATOR UIDR"/>
    <property type="match status" value="1"/>
</dbReference>
<sequence>MVRKARKEMIEETKGKLLEAAREAFGTIGYANTSMDELTASVGLTRGALYHHFGDKKGLLAAVVDEIDQEMDNRLHDISNAAATSWEGFVGRCRAYIEMAIEPEIQRIVLRDAPSVLGNGFTHPSQSQCLATMATMLQQFMDEGIIAVTDSHALARMLNGGLMNAAFWLANAQDAEKELAVALHSLGVVLDGLRMKRS</sequence>
<dbReference type="Gene3D" id="1.10.357.10">
    <property type="entry name" value="Tetracycline Repressor, domain 2"/>
    <property type="match status" value="1"/>
</dbReference>
<dbReference type="Pfam" id="PF00440">
    <property type="entry name" value="TetR_N"/>
    <property type="match status" value="1"/>
</dbReference>
<evidence type="ECO:0000259" key="3">
    <source>
        <dbReference type="PROSITE" id="PS50977"/>
    </source>
</evidence>
<feature type="DNA-binding region" description="H-T-H motif" evidence="2">
    <location>
        <begin position="34"/>
        <end position="53"/>
    </location>
</feature>
<evidence type="ECO:0000313" key="4">
    <source>
        <dbReference type="EMBL" id="SYX83614.1"/>
    </source>
</evidence>
<evidence type="ECO:0000313" key="5">
    <source>
        <dbReference type="Proteomes" id="UP000304148"/>
    </source>
</evidence>
<organism evidence="4 5">
    <name type="scientific">Paenibacillus alvei</name>
    <name type="common">Bacillus alvei</name>
    <dbReference type="NCBI Taxonomy" id="44250"/>
    <lineage>
        <taxon>Bacteria</taxon>
        <taxon>Bacillati</taxon>
        <taxon>Bacillota</taxon>
        <taxon>Bacilli</taxon>
        <taxon>Bacillales</taxon>
        <taxon>Paenibacillaceae</taxon>
        <taxon>Paenibacillus</taxon>
    </lineage>
</organism>
<dbReference type="EMBL" id="LS992241">
    <property type="protein sequence ID" value="SYX83614.1"/>
    <property type="molecule type" value="Genomic_DNA"/>
</dbReference>
<dbReference type="SUPFAM" id="SSF46689">
    <property type="entry name" value="Homeodomain-like"/>
    <property type="match status" value="1"/>
</dbReference>
<gene>
    <name evidence="4" type="ORF">PBLR_12036</name>
</gene>
<feature type="domain" description="HTH tetR-type" evidence="3">
    <location>
        <begin position="11"/>
        <end position="71"/>
    </location>
</feature>
<evidence type="ECO:0000256" key="1">
    <source>
        <dbReference type="ARBA" id="ARBA00023125"/>
    </source>
</evidence>
<protein>
    <submittedName>
        <fullName evidence="4">TetR family transcriptional regulator</fullName>
    </submittedName>
</protein>
<dbReference type="InterPro" id="IPR009057">
    <property type="entry name" value="Homeodomain-like_sf"/>
</dbReference>
<proteinExistence type="predicted"/>
<dbReference type="PRINTS" id="PR00455">
    <property type="entry name" value="HTHTETR"/>
</dbReference>
<reference evidence="5" key="1">
    <citation type="submission" date="2018-08" db="EMBL/GenBank/DDBJ databases">
        <authorList>
            <person name="Chevrot R."/>
        </authorList>
    </citation>
    <scope>NUCLEOTIDE SEQUENCE [LARGE SCALE GENOMIC DNA]</scope>
</reference>
<dbReference type="InterPro" id="IPR050109">
    <property type="entry name" value="HTH-type_TetR-like_transc_reg"/>
</dbReference>
<dbReference type="InterPro" id="IPR023772">
    <property type="entry name" value="DNA-bd_HTH_TetR-type_CS"/>
</dbReference>
<dbReference type="Pfam" id="PF21351">
    <property type="entry name" value="TetR_C_41"/>
    <property type="match status" value="1"/>
</dbReference>
<dbReference type="InterPro" id="IPR049484">
    <property type="entry name" value="Rv0078-like_C"/>
</dbReference>
<dbReference type="PANTHER" id="PTHR30055">
    <property type="entry name" value="HTH-TYPE TRANSCRIPTIONAL REGULATOR RUTR"/>
    <property type="match status" value="1"/>
</dbReference>
<dbReference type="RefSeq" id="WP_138185673.1">
    <property type="nucleotide sequence ID" value="NZ_LS992241.1"/>
</dbReference>
<evidence type="ECO:0000256" key="2">
    <source>
        <dbReference type="PROSITE-ProRule" id="PRU00335"/>
    </source>
</evidence>
<keyword evidence="1 2" id="KW-0238">DNA-binding</keyword>
<accession>A0A383RAT5</accession>
<dbReference type="PROSITE" id="PS01081">
    <property type="entry name" value="HTH_TETR_1"/>
    <property type="match status" value="1"/>
</dbReference>
<name>A0A383RAT5_PAEAL</name>
<dbReference type="AlphaFoldDB" id="A0A383RAT5"/>
<dbReference type="GO" id="GO:0000976">
    <property type="term" value="F:transcription cis-regulatory region binding"/>
    <property type="evidence" value="ECO:0007669"/>
    <property type="project" value="TreeGrafter"/>
</dbReference>